<proteinExistence type="predicted"/>
<dbReference type="AlphaFoldDB" id="A0A382F0K4"/>
<feature type="non-terminal residue" evidence="1">
    <location>
        <position position="1"/>
    </location>
</feature>
<dbReference type="SUPFAM" id="SSF53383">
    <property type="entry name" value="PLP-dependent transferases"/>
    <property type="match status" value="1"/>
</dbReference>
<evidence type="ECO:0000313" key="1">
    <source>
        <dbReference type="EMBL" id="SVB55753.1"/>
    </source>
</evidence>
<reference evidence="1" key="1">
    <citation type="submission" date="2018-05" db="EMBL/GenBank/DDBJ databases">
        <authorList>
            <person name="Lanie J.A."/>
            <person name="Ng W.-L."/>
            <person name="Kazmierczak K.M."/>
            <person name="Andrzejewski T.M."/>
            <person name="Davidsen T.M."/>
            <person name="Wayne K.J."/>
            <person name="Tettelin H."/>
            <person name="Glass J.I."/>
            <person name="Rusch D."/>
            <person name="Podicherti R."/>
            <person name="Tsui H.-C.T."/>
            <person name="Winkler M.E."/>
        </authorList>
    </citation>
    <scope>NUCLEOTIDE SEQUENCE</scope>
</reference>
<dbReference type="InterPro" id="IPR000653">
    <property type="entry name" value="DegT/StrS_aminotransferase"/>
</dbReference>
<organism evidence="1">
    <name type="scientific">marine metagenome</name>
    <dbReference type="NCBI Taxonomy" id="408172"/>
    <lineage>
        <taxon>unclassified sequences</taxon>
        <taxon>metagenomes</taxon>
        <taxon>ecological metagenomes</taxon>
    </lineage>
</organism>
<dbReference type="PANTHER" id="PTHR30244:SF34">
    <property type="entry name" value="DTDP-4-AMINO-4,6-DIDEOXYGALACTOSE TRANSAMINASE"/>
    <property type="match status" value="1"/>
</dbReference>
<sequence length="148" mass="16032">QAAIGCAQLERVEDIIDRKRATAARYTGLLRDQELLQLPVEKSYARNVYWMYHVALLGGAATRRAEVMRSLAAQGVETREGFVPANQQEIFQGQGWTTPDDCPKANVAGATGFYLPSGPTLTESEVRQVAAALGEVLSETISSPAQGH</sequence>
<dbReference type="GO" id="GO:0030170">
    <property type="term" value="F:pyridoxal phosphate binding"/>
    <property type="evidence" value="ECO:0007669"/>
    <property type="project" value="TreeGrafter"/>
</dbReference>
<dbReference type="EMBL" id="UINC01047019">
    <property type="protein sequence ID" value="SVB55753.1"/>
    <property type="molecule type" value="Genomic_DNA"/>
</dbReference>
<accession>A0A382F0K4</accession>
<dbReference type="GO" id="GO:0000271">
    <property type="term" value="P:polysaccharide biosynthetic process"/>
    <property type="evidence" value="ECO:0007669"/>
    <property type="project" value="TreeGrafter"/>
</dbReference>
<dbReference type="Pfam" id="PF01041">
    <property type="entry name" value="DegT_DnrJ_EryC1"/>
    <property type="match status" value="1"/>
</dbReference>
<dbReference type="GO" id="GO:0008483">
    <property type="term" value="F:transaminase activity"/>
    <property type="evidence" value="ECO:0007669"/>
    <property type="project" value="TreeGrafter"/>
</dbReference>
<dbReference type="Gene3D" id="3.90.1150.10">
    <property type="entry name" value="Aspartate Aminotransferase, domain 1"/>
    <property type="match status" value="1"/>
</dbReference>
<name>A0A382F0K4_9ZZZZ</name>
<protein>
    <recommendedName>
        <fullName evidence="2">DegT/DnrJ/EryC1/StrS aminotransferase family protein</fullName>
    </recommendedName>
</protein>
<dbReference type="InterPro" id="IPR015424">
    <property type="entry name" value="PyrdxlP-dep_Trfase"/>
</dbReference>
<gene>
    <name evidence="1" type="ORF">METZ01_LOCUS208607</name>
</gene>
<dbReference type="PANTHER" id="PTHR30244">
    <property type="entry name" value="TRANSAMINASE"/>
    <property type="match status" value="1"/>
</dbReference>
<evidence type="ECO:0008006" key="2">
    <source>
        <dbReference type="Google" id="ProtNLM"/>
    </source>
</evidence>
<dbReference type="InterPro" id="IPR015422">
    <property type="entry name" value="PyrdxlP-dep_Trfase_small"/>
</dbReference>